<dbReference type="Pfam" id="PF05534">
    <property type="entry name" value="HicB"/>
    <property type="match status" value="1"/>
</dbReference>
<dbReference type="SUPFAM" id="SSF47598">
    <property type="entry name" value="Ribbon-helix-helix"/>
    <property type="match status" value="1"/>
</dbReference>
<comment type="caution">
    <text evidence="1">The sequence shown here is derived from an EMBL/GenBank/DDBJ whole genome shotgun (WGS) entry which is preliminary data.</text>
</comment>
<dbReference type="RefSeq" id="WP_066669945.1">
    <property type="nucleotide sequence ID" value="NZ_LYVF01000179.1"/>
</dbReference>
<dbReference type="Gene3D" id="1.10.1220.10">
    <property type="entry name" value="Met repressor-like"/>
    <property type="match status" value="1"/>
</dbReference>
<dbReference type="PANTHER" id="PTHR34504">
    <property type="entry name" value="ANTITOXIN HICB"/>
    <property type="match status" value="1"/>
</dbReference>
<dbReference type="Proteomes" id="UP000078532">
    <property type="component" value="Unassembled WGS sequence"/>
</dbReference>
<evidence type="ECO:0000313" key="1">
    <source>
        <dbReference type="EMBL" id="OAT80357.1"/>
    </source>
</evidence>
<protein>
    <submittedName>
        <fullName evidence="1">DNA repair protein</fullName>
    </submittedName>
</protein>
<dbReference type="STRING" id="1838280.A6M21_13765"/>
<dbReference type="SUPFAM" id="SSF143100">
    <property type="entry name" value="TTHA1013/TTHA0281-like"/>
    <property type="match status" value="1"/>
</dbReference>
<proteinExistence type="predicted"/>
<accession>A0A1B7LC92</accession>
<dbReference type="EMBL" id="LYVF01000179">
    <property type="protein sequence ID" value="OAT80357.1"/>
    <property type="molecule type" value="Genomic_DNA"/>
</dbReference>
<sequence length="120" mass="13492">MSKKDLQYYLALPYRMAITPAEEGGYVVSIPALTGCISQGETVEEAIKMIEDAKKCWLEVALAEGIPIPEPTDEEYSGKFNVRVPKSLHRILVEKAKEENVSLNQYINYQLSRGVGYKTH</sequence>
<dbReference type="PANTHER" id="PTHR34504:SF2">
    <property type="entry name" value="UPF0150 PROTEIN SSL0259"/>
    <property type="match status" value="1"/>
</dbReference>
<reference evidence="1 2" key="1">
    <citation type="submission" date="2016-04" db="EMBL/GenBank/DDBJ databases">
        <authorList>
            <person name="Evans L.H."/>
            <person name="Alamgir A."/>
            <person name="Owens N."/>
            <person name="Weber N.D."/>
            <person name="Virtaneva K."/>
            <person name="Barbian K."/>
            <person name="Babar A."/>
            <person name="Rosenke K."/>
        </authorList>
    </citation>
    <scope>NUCLEOTIDE SEQUENCE [LARGE SCALE GENOMIC DNA]</scope>
    <source>
        <strain evidence="1 2">LMa1</strain>
    </source>
</reference>
<dbReference type="InterPro" id="IPR008651">
    <property type="entry name" value="Uncharacterised_HicB"/>
</dbReference>
<dbReference type="InterPro" id="IPR013321">
    <property type="entry name" value="Arc_rbn_hlx_hlx"/>
</dbReference>
<dbReference type="AlphaFoldDB" id="A0A1B7LC92"/>
<dbReference type="OrthoDB" id="5419659at2"/>
<gene>
    <name evidence="1" type="ORF">A6M21_13765</name>
</gene>
<name>A0A1B7LC92_9FIRM</name>
<organism evidence="1 2">
    <name type="scientific">Desulfotomaculum copahuensis</name>
    <dbReference type="NCBI Taxonomy" id="1838280"/>
    <lineage>
        <taxon>Bacteria</taxon>
        <taxon>Bacillati</taxon>
        <taxon>Bacillota</taxon>
        <taxon>Clostridia</taxon>
        <taxon>Eubacteriales</taxon>
        <taxon>Desulfotomaculaceae</taxon>
        <taxon>Desulfotomaculum</taxon>
    </lineage>
</organism>
<keyword evidence="2" id="KW-1185">Reference proteome</keyword>
<evidence type="ECO:0000313" key="2">
    <source>
        <dbReference type="Proteomes" id="UP000078532"/>
    </source>
</evidence>
<dbReference type="InterPro" id="IPR051404">
    <property type="entry name" value="TA_system_antitoxin"/>
</dbReference>
<dbReference type="GO" id="GO:0006355">
    <property type="term" value="P:regulation of DNA-templated transcription"/>
    <property type="evidence" value="ECO:0007669"/>
    <property type="project" value="InterPro"/>
</dbReference>
<dbReference type="InterPro" id="IPR010985">
    <property type="entry name" value="Ribbon_hlx_hlx"/>
</dbReference>
<dbReference type="InterPro" id="IPR035069">
    <property type="entry name" value="TTHA1013/TTHA0281-like"/>
</dbReference>
<dbReference type="Gene3D" id="3.30.160.250">
    <property type="match status" value="1"/>
</dbReference>